<evidence type="ECO:0000256" key="4">
    <source>
        <dbReference type="ARBA" id="ARBA00023274"/>
    </source>
</evidence>
<feature type="binding site" evidence="5">
    <location>
        <position position="40"/>
    </location>
    <ligand>
        <name>Zn(2+)</name>
        <dbReference type="ChEBI" id="CHEBI:29105"/>
    </ligand>
</feature>
<name>A0A1L2JPV1_9CREN</name>
<dbReference type="InterPro" id="IPR011332">
    <property type="entry name" value="Ribosomal_zn-bd"/>
</dbReference>
<keyword evidence="2 5" id="KW-0862">Zinc</keyword>
<evidence type="ECO:0000313" key="6">
    <source>
        <dbReference type="EMBL" id="AOZ56010.1"/>
    </source>
</evidence>
<accession>A0A1L2JPV1</accession>
<protein>
    <recommendedName>
        <fullName evidence="5">Small ribosomal subunit protein eS27</fullName>
    </recommendedName>
</protein>
<evidence type="ECO:0000256" key="3">
    <source>
        <dbReference type="ARBA" id="ARBA00022980"/>
    </source>
</evidence>
<dbReference type="EMBL" id="KX764923">
    <property type="protein sequence ID" value="AOZ56010.1"/>
    <property type="molecule type" value="Genomic_DNA"/>
</dbReference>
<comment type="subunit">
    <text evidence="5">Part of the 30S ribosomal subunit.</text>
</comment>
<reference evidence="6" key="1">
    <citation type="journal article" date="2017" name="Nature">
        <title>Metagenomic exploration of ASGARD archaea illuminates the origin of cellular complexity in eukaryotes.</title>
        <authorList>
            <person name="Zaremba-Niedzwiedzka K."/>
            <person name="Caceres E.F."/>
            <person name="Saw J.H.W."/>
            <person name="Backstrom D."/>
            <person name="Juzokaite L."/>
            <person name="Vancaester E."/>
            <person name="Seitz K.W."/>
            <person name="Anantharaman K."/>
            <person name="Starnawski P."/>
            <person name="Kjeldsen K.U."/>
            <person name="Stott M.B."/>
            <person name="Nunoura T."/>
            <person name="Banfield J.F."/>
            <person name="Schramm A."/>
            <person name="Baker B.J."/>
            <person name="Spang A."/>
            <person name="Ettema T.J.G."/>
        </authorList>
    </citation>
    <scope>NUCLEOTIDE SEQUENCE</scope>
    <source>
        <strain evidence="6">TIV_3</strain>
    </source>
</reference>
<dbReference type="GO" id="GO:0008270">
    <property type="term" value="F:zinc ion binding"/>
    <property type="evidence" value="ECO:0007669"/>
    <property type="project" value="UniProtKB-UniRule"/>
</dbReference>
<comment type="similarity">
    <text evidence="1 5">Belongs to the eukaryotic ribosomal protein eS27 family.</text>
</comment>
<evidence type="ECO:0000256" key="2">
    <source>
        <dbReference type="ARBA" id="ARBA00022833"/>
    </source>
</evidence>
<dbReference type="InterPro" id="IPR000592">
    <property type="entry name" value="Ribosomal_eS27"/>
</dbReference>
<keyword evidence="4 5" id="KW-0687">Ribonucleoprotein</keyword>
<dbReference type="AlphaFoldDB" id="A0A1L2JPV1"/>
<feature type="zinc finger region" description="C4-type" evidence="5">
    <location>
        <begin position="21"/>
        <end position="43"/>
    </location>
</feature>
<dbReference type="SUPFAM" id="SSF57829">
    <property type="entry name" value="Zn-binding ribosomal proteins"/>
    <property type="match status" value="1"/>
</dbReference>
<organism evidence="6">
    <name type="scientific">uncultured korarchaeote</name>
    <dbReference type="NCBI Taxonomy" id="161241"/>
    <lineage>
        <taxon>Archaea</taxon>
        <taxon>Thermoproteota</taxon>
        <taxon>environmental samples</taxon>
    </lineage>
</organism>
<evidence type="ECO:0000256" key="5">
    <source>
        <dbReference type="HAMAP-Rule" id="MF_00371"/>
    </source>
</evidence>
<keyword evidence="5" id="KW-0479">Metal-binding</keyword>
<dbReference type="GO" id="GO:0003735">
    <property type="term" value="F:structural constituent of ribosome"/>
    <property type="evidence" value="ECO:0007669"/>
    <property type="project" value="InterPro"/>
</dbReference>
<feature type="binding site" evidence="5">
    <location>
        <position position="24"/>
    </location>
    <ligand>
        <name>Zn(2+)</name>
        <dbReference type="ChEBI" id="CHEBI:29105"/>
    </ligand>
</feature>
<feature type="binding site" evidence="5">
    <location>
        <position position="21"/>
    </location>
    <ligand>
        <name>Zn(2+)</name>
        <dbReference type="ChEBI" id="CHEBI:29105"/>
    </ligand>
</feature>
<comment type="cofactor">
    <cofactor evidence="5">
        <name>Zn(2+)</name>
        <dbReference type="ChEBI" id="CHEBI:29105"/>
    </cofactor>
    <text evidence="5">Binds 1 zinc ion per subunit.</text>
</comment>
<keyword evidence="5" id="KW-0863">Zinc-finger</keyword>
<dbReference type="PANTHER" id="PTHR11594">
    <property type="entry name" value="40S RIBOSOMAL PROTEIN S27"/>
    <property type="match status" value="1"/>
</dbReference>
<dbReference type="GO" id="GO:1990904">
    <property type="term" value="C:ribonucleoprotein complex"/>
    <property type="evidence" value="ECO:0007669"/>
    <property type="project" value="UniProtKB-KW"/>
</dbReference>
<dbReference type="NCBIfam" id="NF001629">
    <property type="entry name" value="PRK00415.1"/>
    <property type="match status" value="1"/>
</dbReference>
<sequence>MVSKQKIEVPLPKSKFLRVKCKSCGNEQIIFSHASTVVRCFVCEEALAEPTGGKARVYGRIIGELGV</sequence>
<keyword evidence="3 5" id="KW-0689">Ribosomal protein</keyword>
<proteinExistence type="inferred from homology"/>
<dbReference type="InterPro" id="IPR023407">
    <property type="entry name" value="Ribosomal_eS27_Zn-bd_dom_sf"/>
</dbReference>
<dbReference type="GO" id="GO:0006412">
    <property type="term" value="P:translation"/>
    <property type="evidence" value="ECO:0007669"/>
    <property type="project" value="UniProtKB-UniRule"/>
</dbReference>
<dbReference type="GO" id="GO:0005840">
    <property type="term" value="C:ribosome"/>
    <property type="evidence" value="ECO:0007669"/>
    <property type="project" value="UniProtKB-KW"/>
</dbReference>
<feature type="binding site" evidence="5">
    <location>
        <position position="43"/>
    </location>
    <ligand>
        <name>Zn(2+)</name>
        <dbReference type="ChEBI" id="CHEBI:29105"/>
    </ligand>
</feature>
<dbReference type="Pfam" id="PF01667">
    <property type="entry name" value="Ribosomal_S27e"/>
    <property type="match status" value="1"/>
</dbReference>
<dbReference type="Gene3D" id="2.20.25.100">
    <property type="entry name" value="Zn-binding ribosomal proteins"/>
    <property type="match status" value="1"/>
</dbReference>
<dbReference type="HAMAP" id="MF_00371">
    <property type="entry name" value="Ribosomal_eS27"/>
    <property type="match status" value="1"/>
</dbReference>
<evidence type="ECO:0000256" key="1">
    <source>
        <dbReference type="ARBA" id="ARBA00010919"/>
    </source>
</evidence>
<gene>
    <name evidence="5" type="primary">rps27e</name>
</gene>